<organism evidence="2 3">
    <name type="scientific">Candidatus Pantoea floridensis</name>
    <dbReference type="NCBI Taxonomy" id="1938870"/>
    <lineage>
        <taxon>Bacteria</taxon>
        <taxon>Pseudomonadati</taxon>
        <taxon>Pseudomonadota</taxon>
        <taxon>Gammaproteobacteria</taxon>
        <taxon>Enterobacterales</taxon>
        <taxon>Erwiniaceae</taxon>
        <taxon>Pantoea</taxon>
    </lineage>
</organism>
<keyword evidence="1" id="KW-0812">Transmembrane</keyword>
<keyword evidence="1" id="KW-1133">Transmembrane helix</keyword>
<dbReference type="AlphaFoldDB" id="A0A286BT63"/>
<gene>
    <name evidence="2" type="ORF">SAMN06273570_1712</name>
</gene>
<evidence type="ECO:0000313" key="2">
    <source>
        <dbReference type="EMBL" id="SOD37362.1"/>
    </source>
</evidence>
<sequence length="145" mass="16500">MNKKNKAVFSVVILLVVSIVSFCFWLSEISDYLEFPEEIVFSWMSLSLISIPIMFAFPLYWFFLSLRHGDKHALKKVNGIMPLFKFMCVFTFALSCAMSFGYLSALKSKGYILCSGVPSGWTPGTASKYVVDKKLCFNSGFQHER</sequence>
<feature type="transmembrane region" description="Helical" evidence="1">
    <location>
        <begin position="39"/>
        <end position="63"/>
    </location>
</feature>
<evidence type="ECO:0008006" key="4">
    <source>
        <dbReference type="Google" id="ProtNLM"/>
    </source>
</evidence>
<keyword evidence="3" id="KW-1185">Reference proteome</keyword>
<name>A0A286BT63_9GAMM</name>
<feature type="transmembrane region" description="Helical" evidence="1">
    <location>
        <begin position="83"/>
        <end position="103"/>
    </location>
</feature>
<dbReference type="Pfam" id="PF06836">
    <property type="entry name" value="DUF1240"/>
    <property type="match status" value="1"/>
</dbReference>
<dbReference type="OrthoDB" id="6631776at2"/>
<dbReference type="Proteomes" id="UP000219271">
    <property type="component" value="Unassembled WGS sequence"/>
</dbReference>
<accession>A0A286BT63</accession>
<feature type="transmembrane region" description="Helical" evidence="1">
    <location>
        <begin position="7"/>
        <end position="27"/>
    </location>
</feature>
<proteinExistence type="predicted"/>
<keyword evidence="1" id="KW-0472">Membrane</keyword>
<dbReference type="InterPro" id="IPR010665">
    <property type="entry name" value="DUF1240"/>
</dbReference>
<dbReference type="EMBL" id="OCMY01000001">
    <property type="protein sequence ID" value="SOD37362.1"/>
    <property type="molecule type" value="Genomic_DNA"/>
</dbReference>
<dbReference type="RefSeq" id="WP_097095424.1">
    <property type="nucleotide sequence ID" value="NZ_OCMY01000001.1"/>
</dbReference>
<protein>
    <recommendedName>
        <fullName evidence="4">DUF1240 domain-containing protein</fullName>
    </recommendedName>
</protein>
<reference evidence="3" key="1">
    <citation type="submission" date="2017-09" db="EMBL/GenBank/DDBJ databases">
        <authorList>
            <person name="Varghese N."/>
            <person name="Submissions S."/>
        </authorList>
    </citation>
    <scope>NUCLEOTIDE SEQUENCE [LARGE SCALE GENOMIC DNA]</scope>
    <source>
        <strain evidence="3">JKS000234</strain>
    </source>
</reference>
<evidence type="ECO:0000313" key="3">
    <source>
        <dbReference type="Proteomes" id="UP000219271"/>
    </source>
</evidence>
<evidence type="ECO:0000256" key="1">
    <source>
        <dbReference type="SAM" id="Phobius"/>
    </source>
</evidence>